<evidence type="ECO:0000313" key="2">
    <source>
        <dbReference type="Proteomes" id="UP000309016"/>
    </source>
</evidence>
<dbReference type="EMBL" id="CP040812">
    <property type="protein sequence ID" value="QCY70788.1"/>
    <property type="molecule type" value="Genomic_DNA"/>
</dbReference>
<dbReference type="Proteomes" id="UP000309016">
    <property type="component" value="Chromosome"/>
</dbReference>
<reference evidence="1 2" key="1">
    <citation type="submission" date="2019-06" db="EMBL/GenBank/DDBJ databases">
        <title>Complete genome sequence of Antarcticibacterium flavum KCTC 52984T from an Antarctic marine sediment.</title>
        <authorList>
            <person name="Lee Y.M."/>
            <person name="Shin S.C."/>
        </authorList>
    </citation>
    <scope>NUCLEOTIDE SEQUENCE [LARGE SCALE GENOMIC DNA]</scope>
    <source>
        <strain evidence="1 2">KCTC 52984</strain>
    </source>
</reference>
<sequence length="60" mass="6839">MNQLNHLFTGFSTLFDPESSTEEKARVKAAIQSRVENNLDLINRVSKETEVNSSHITINY</sequence>
<organism evidence="1 2">
    <name type="scientific">Antarcticibacterium flavum</name>
    <dbReference type="NCBI Taxonomy" id="2058175"/>
    <lineage>
        <taxon>Bacteria</taxon>
        <taxon>Pseudomonadati</taxon>
        <taxon>Bacteroidota</taxon>
        <taxon>Flavobacteriia</taxon>
        <taxon>Flavobacteriales</taxon>
        <taxon>Flavobacteriaceae</taxon>
        <taxon>Antarcticibacterium</taxon>
    </lineage>
</organism>
<accession>A0A5B7X7S0</accession>
<name>A0A5B7X7S0_9FLAO</name>
<evidence type="ECO:0000313" key="1">
    <source>
        <dbReference type="EMBL" id="QCY70788.1"/>
    </source>
</evidence>
<protein>
    <submittedName>
        <fullName evidence="1">Uncharacterized protein</fullName>
    </submittedName>
</protein>
<dbReference type="RefSeq" id="WP_139067346.1">
    <property type="nucleotide sequence ID" value="NZ_CP040812.1"/>
</dbReference>
<proteinExistence type="predicted"/>
<dbReference type="KEGG" id="afla:FHG64_16085"/>
<dbReference type="AlphaFoldDB" id="A0A5B7X7S0"/>
<gene>
    <name evidence="1" type="ORF">FHG64_16085</name>
</gene>
<keyword evidence="2" id="KW-1185">Reference proteome</keyword>